<evidence type="ECO:0000256" key="8">
    <source>
        <dbReference type="ARBA" id="ARBA00023014"/>
    </source>
</evidence>
<dbReference type="Gene3D" id="1.25.40.10">
    <property type="entry name" value="Tetratricopeptide repeat domain"/>
    <property type="match status" value="1"/>
</dbReference>
<evidence type="ECO:0000256" key="2">
    <source>
        <dbReference type="ARBA" id="ARBA00004196"/>
    </source>
</evidence>
<dbReference type="InterPro" id="IPR019546">
    <property type="entry name" value="TAT_signal_bac_arc"/>
</dbReference>
<dbReference type="InterPro" id="IPR006311">
    <property type="entry name" value="TAT_signal"/>
</dbReference>
<evidence type="ECO:0000256" key="6">
    <source>
        <dbReference type="ARBA" id="ARBA00022801"/>
    </source>
</evidence>
<keyword evidence="7" id="KW-0862">Zinc</keyword>
<dbReference type="InterPro" id="IPR011990">
    <property type="entry name" value="TPR-like_helical_dom_sf"/>
</dbReference>
<gene>
    <name evidence="11" type="ORF">ENN98_03925</name>
</gene>
<dbReference type="NCBIfam" id="TIGR01409">
    <property type="entry name" value="TAT_signal_seq"/>
    <property type="match status" value="1"/>
</dbReference>
<keyword evidence="9" id="KW-0482">Metalloprotease</keyword>
<keyword evidence="8" id="KW-0408">Iron</keyword>
<dbReference type="AlphaFoldDB" id="A0A7C2XP57"/>
<dbReference type="PANTHER" id="PTHR22726">
    <property type="entry name" value="METALLOENDOPEPTIDASE OMA1"/>
    <property type="match status" value="1"/>
</dbReference>
<dbReference type="PROSITE" id="PS51257">
    <property type="entry name" value="PROKAR_LIPOPROTEIN"/>
    <property type="match status" value="1"/>
</dbReference>
<dbReference type="InterPro" id="IPR051156">
    <property type="entry name" value="Mito/Outer_Membr_Metalloprot"/>
</dbReference>
<evidence type="ECO:0000256" key="7">
    <source>
        <dbReference type="ARBA" id="ARBA00022833"/>
    </source>
</evidence>
<evidence type="ECO:0000256" key="3">
    <source>
        <dbReference type="ARBA" id="ARBA00011771"/>
    </source>
</evidence>
<keyword evidence="8" id="KW-0411">Iron-sulfur</keyword>
<dbReference type="Proteomes" id="UP000885986">
    <property type="component" value="Unassembled WGS sequence"/>
</dbReference>
<evidence type="ECO:0000256" key="4">
    <source>
        <dbReference type="ARBA" id="ARBA00022670"/>
    </source>
</evidence>
<feature type="domain" description="Peptidase M48" evidence="10">
    <location>
        <begin position="79"/>
        <end position="265"/>
    </location>
</feature>
<dbReference type="Gene3D" id="3.30.2010.10">
    <property type="entry name" value="Metalloproteases ('zincins'), catalytic domain"/>
    <property type="match status" value="1"/>
</dbReference>
<dbReference type="GO" id="GO:0051603">
    <property type="term" value="P:proteolysis involved in protein catabolic process"/>
    <property type="evidence" value="ECO:0007669"/>
    <property type="project" value="TreeGrafter"/>
</dbReference>
<evidence type="ECO:0000313" key="11">
    <source>
        <dbReference type="EMBL" id="HET97833.1"/>
    </source>
</evidence>
<protein>
    <submittedName>
        <fullName evidence="11">Twin-arginine translocation signal domain-containing protein</fullName>
    </submittedName>
</protein>
<evidence type="ECO:0000256" key="5">
    <source>
        <dbReference type="ARBA" id="ARBA00022723"/>
    </source>
</evidence>
<accession>A0A7C2XP57</accession>
<keyword evidence="5" id="KW-0479">Metal-binding</keyword>
<dbReference type="GO" id="GO:0004222">
    <property type="term" value="F:metalloendopeptidase activity"/>
    <property type="evidence" value="ECO:0007669"/>
    <property type="project" value="InterPro"/>
</dbReference>
<dbReference type="InterPro" id="IPR001915">
    <property type="entry name" value="Peptidase_M48"/>
</dbReference>
<evidence type="ECO:0000256" key="9">
    <source>
        <dbReference type="ARBA" id="ARBA00023049"/>
    </source>
</evidence>
<name>A0A7C2XP57_9BACT</name>
<dbReference type="GO" id="GO:0030313">
    <property type="term" value="C:cell envelope"/>
    <property type="evidence" value="ECO:0007669"/>
    <property type="project" value="UniProtKB-SubCell"/>
</dbReference>
<dbReference type="PANTHER" id="PTHR22726:SF1">
    <property type="entry name" value="METALLOENDOPEPTIDASE OMA1, MITOCHONDRIAL"/>
    <property type="match status" value="1"/>
</dbReference>
<keyword evidence="4" id="KW-0645">Protease</keyword>
<dbReference type="Pfam" id="PF14559">
    <property type="entry name" value="TPR_19"/>
    <property type="match status" value="1"/>
</dbReference>
<dbReference type="EMBL" id="DSDS01000091">
    <property type="protein sequence ID" value="HET97833.1"/>
    <property type="molecule type" value="Genomic_DNA"/>
</dbReference>
<dbReference type="GO" id="GO:0046872">
    <property type="term" value="F:metal ion binding"/>
    <property type="evidence" value="ECO:0007669"/>
    <property type="project" value="UniProtKB-KW"/>
</dbReference>
<keyword evidence="6" id="KW-0378">Hydrolase</keyword>
<dbReference type="SUPFAM" id="SSF48452">
    <property type="entry name" value="TPR-like"/>
    <property type="match status" value="1"/>
</dbReference>
<comment type="subunit">
    <text evidence="3">Heterodimer of a large and a small subunit.</text>
</comment>
<comment type="subcellular location">
    <subcellularLocation>
        <location evidence="2">Cell envelope</location>
    </subcellularLocation>
</comment>
<dbReference type="Pfam" id="PF01435">
    <property type="entry name" value="Peptidase_M48"/>
    <property type="match status" value="1"/>
</dbReference>
<comment type="cofactor">
    <cofactor evidence="1">
        <name>Zn(2+)</name>
        <dbReference type="ChEBI" id="CHEBI:29105"/>
    </cofactor>
</comment>
<organism evidence="11">
    <name type="scientific">Desulfurivibrio alkaliphilus</name>
    <dbReference type="NCBI Taxonomy" id="427923"/>
    <lineage>
        <taxon>Bacteria</taxon>
        <taxon>Pseudomonadati</taxon>
        <taxon>Thermodesulfobacteriota</taxon>
        <taxon>Desulfobulbia</taxon>
        <taxon>Desulfobulbales</taxon>
        <taxon>Desulfobulbaceae</taxon>
        <taxon>Desulfurivibrio</taxon>
    </lineage>
</organism>
<evidence type="ECO:0000256" key="1">
    <source>
        <dbReference type="ARBA" id="ARBA00001947"/>
    </source>
</evidence>
<evidence type="ECO:0000259" key="10">
    <source>
        <dbReference type="Pfam" id="PF01435"/>
    </source>
</evidence>
<sequence length="457" mass="49950">MNQPVYRRHSSPSLSRRDFLAMMSASAAGLVLGGCAVNPVTGRQQLMLLSESQEIAIDREHSPHQFSADFGVSRDSALNSYVGSLGSGLALHSHRPGMPYSFQVVNANYINAYAFPGGTVGVTRGIMLEIEDEAELVALLGHEIGHVNARHAAQRMTKGIFAQLAVTGAGVAVATSEDRQGLAPLVQTLGGLTAGALLAHYSRENEREADDLGMEYAARAGHNPAGMVGLHRMLMEQSRHKPNALELMFSTHPMSSERLATAENMVVSRYREEQGRARHRERYQDNLAALRHLRPAIEAQQAGEREMARERFVQAEPHLQKSLALAPEDYPGLLLMSRCQYGLGKKEAAARFAEAARAVYPEEPQALQVAGIARLGLGDSPTAHRYFEAYERLLPGNPNITFLKGVALENMGQTEAASREYLLYLRQVRDGGQSGYAQQRLVEWGVLSPPPARPPAR</sequence>
<reference evidence="11" key="1">
    <citation type="journal article" date="2020" name="mSystems">
        <title>Genome- and Community-Level Interaction Insights into Carbon Utilization and Element Cycling Functions of Hydrothermarchaeota in Hydrothermal Sediment.</title>
        <authorList>
            <person name="Zhou Z."/>
            <person name="Liu Y."/>
            <person name="Xu W."/>
            <person name="Pan J."/>
            <person name="Luo Z.H."/>
            <person name="Li M."/>
        </authorList>
    </citation>
    <scope>NUCLEOTIDE SEQUENCE [LARGE SCALE GENOMIC DNA]</scope>
    <source>
        <strain evidence="11">SpSt-1224</strain>
    </source>
</reference>
<proteinExistence type="predicted"/>
<dbReference type="PROSITE" id="PS51318">
    <property type="entry name" value="TAT"/>
    <property type="match status" value="1"/>
</dbReference>
<dbReference type="GO" id="GO:0051536">
    <property type="term" value="F:iron-sulfur cluster binding"/>
    <property type="evidence" value="ECO:0007669"/>
    <property type="project" value="UniProtKB-KW"/>
</dbReference>
<dbReference type="GO" id="GO:0016020">
    <property type="term" value="C:membrane"/>
    <property type="evidence" value="ECO:0007669"/>
    <property type="project" value="TreeGrafter"/>
</dbReference>
<comment type="caution">
    <text evidence="11">The sequence shown here is derived from an EMBL/GenBank/DDBJ whole genome shotgun (WGS) entry which is preliminary data.</text>
</comment>